<reference evidence="1" key="1">
    <citation type="submission" date="2021-07" db="EMBL/GenBank/DDBJ databases">
        <title>Complete Genome Sequences of Mycobacterium farcinogenes Isolated from Clinical Specimens from Patients in Thailand.</title>
        <authorList>
            <person name="Sodsai P."/>
        </authorList>
    </citation>
    <scope>NUCLEOTIDE SEQUENCE</scope>
    <source>
        <strain evidence="1">BKK/CU-MFGFA-001</strain>
    </source>
</reference>
<name>A0ACD1FIL0_MYCFR</name>
<keyword evidence="2" id="KW-1185">Reference proteome</keyword>
<evidence type="ECO:0000313" key="1">
    <source>
        <dbReference type="EMBL" id="QZH66836.1"/>
    </source>
</evidence>
<proteinExistence type="predicted"/>
<keyword evidence="1" id="KW-0808">Transferase</keyword>
<evidence type="ECO:0000313" key="2">
    <source>
        <dbReference type="Proteomes" id="UP000825598"/>
    </source>
</evidence>
<protein>
    <submittedName>
        <fullName evidence="1">4'-phosphopantetheinyl transferase superfamily protein</fullName>
    </submittedName>
</protein>
<dbReference type="EMBL" id="CP081673">
    <property type="protein sequence ID" value="QZH66836.1"/>
    <property type="molecule type" value="Genomic_DNA"/>
</dbReference>
<dbReference type="Proteomes" id="UP000825598">
    <property type="component" value="Chromosome"/>
</dbReference>
<gene>
    <name evidence="1" type="ORF">K6L26_03895</name>
</gene>
<organism evidence="1 2">
    <name type="scientific">Mycolicibacterium farcinogenes</name>
    <name type="common">Mycobacterium farcinogenes</name>
    <dbReference type="NCBI Taxonomy" id="1802"/>
    <lineage>
        <taxon>Bacteria</taxon>
        <taxon>Bacillati</taxon>
        <taxon>Actinomycetota</taxon>
        <taxon>Actinomycetes</taxon>
        <taxon>Mycobacteriales</taxon>
        <taxon>Mycobacteriaceae</taxon>
        <taxon>Mycolicibacterium</taxon>
    </lineage>
</organism>
<accession>A0ACD1FIL0</accession>
<sequence length="138" mass="14488">MNPPDFALPGHRIRVGCDVVAIKEIENSLASFEDRFLTKIYTAEEVATCAGPNRLPRLAARFAAKEAAIKAFARPDAAFAPLEIEVVTSGHLPMLRLTGSAARLAAEQGWQEVSVSMSHADCHAAAVVVAVCASGSGG</sequence>